<evidence type="ECO:0000313" key="1">
    <source>
        <dbReference type="EMBL" id="RHA87151.1"/>
    </source>
</evidence>
<gene>
    <name evidence="1" type="ORF">DW916_06900</name>
</gene>
<dbReference type="Proteomes" id="UP000284990">
    <property type="component" value="Unassembled WGS sequence"/>
</dbReference>
<dbReference type="EMBL" id="QSFW01000012">
    <property type="protein sequence ID" value="RHA87151.1"/>
    <property type="molecule type" value="Genomic_DNA"/>
</dbReference>
<dbReference type="AlphaFoldDB" id="A0AA92V068"/>
<organism evidence="1 2">
    <name type="scientific">Segatella copri</name>
    <dbReference type="NCBI Taxonomy" id="165179"/>
    <lineage>
        <taxon>Bacteria</taxon>
        <taxon>Pseudomonadati</taxon>
        <taxon>Bacteroidota</taxon>
        <taxon>Bacteroidia</taxon>
        <taxon>Bacteroidales</taxon>
        <taxon>Prevotellaceae</taxon>
        <taxon>Segatella</taxon>
    </lineage>
</organism>
<name>A0AA92V068_9BACT</name>
<reference evidence="1 2" key="1">
    <citation type="submission" date="2018-08" db="EMBL/GenBank/DDBJ databases">
        <title>A genome reference for cultivated species of the human gut microbiota.</title>
        <authorList>
            <person name="Zou Y."/>
            <person name="Xue W."/>
            <person name="Luo G."/>
        </authorList>
    </citation>
    <scope>NUCLEOTIDE SEQUENCE [LARGE SCALE GENOMIC DNA]</scope>
    <source>
        <strain evidence="1 2">AM42-23AC</strain>
    </source>
</reference>
<sequence>MKKLLTNLIIFWGALLLCPIHSRAESYTLLYSLDRPTHGTLKGSRAPKRPLVVDLVGHMLTLPSQVIGNTLTLKSEEGEVYTYNIIDKNLLIPQELSGIFTITISDGNSMYQGKIELP</sequence>
<accession>A0AA92V068</accession>
<evidence type="ECO:0000313" key="2">
    <source>
        <dbReference type="Proteomes" id="UP000284990"/>
    </source>
</evidence>
<protein>
    <submittedName>
        <fullName evidence="1">Uncharacterized protein</fullName>
    </submittedName>
</protein>
<dbReference type="RefSeq" id="WP_118190483.1">
    <property type="nucleotide sequence ID" value="NZ_QSFW01000012.1"/>
</dbReference>
<proteinExistence type="predicted"/>
<comment type="caution">
    <text evidence="1">The sequence shown here is derived from an EMBL/GenBank/DDBJ whole genome shotgun (WGS) entry which is preliminary data.</text>
</comment>